<dbReference type="InterPro" id="IPR013098">
    <property type="entry name" value="Ig_I-set"/>
</dbReference>
<keyword evidence="1 6" id="KW-0732">Signal</keyword>
<feature type="domain" description="Ig-like" evidence="7">
    <location>
        <begin position="126"/>
        <end position="209"/>
    </location>
</feature>
<keyword evidence="5" id="KW-1133">Transmembrane helix</keyword>
<dbReference type="Pfam" id="PF13927">
    <property type="entry name" value="Ig_3"/>
    <property type="match status" value="2"/>
</dbReference>
<dbReference type="CTD" id="54621"/>
<reference evidence="8" key="1">
    <citation type="submission" date="2020-06" db="EMBL/GenBank/DDBJ databases">
        <authorList>
            <consortium name="Wellcome Sanger Institute Data Sharing"/>
        </authorList>
    </citation>
    <scope>NUCLEOTIDE SEQUENCE [LARGE SCALE GENOMIC DNA]</scope>
</reference>
<evidence type="ECO:0000256" key="1">
    <source>
        <dbReference type="ARBA" id="ARBA00022729"/>
    </source>
</evidence>
<dbReference type="Ensembl" id="ENSGWIT00000010723.1">
    <property type="protein sequence ID" value="ENSGWIP00000009623.1"/>
    <property type="gene ID" value="ENSGWIG00000005719.1"/>
</dbReference>
<feature type="domain" description="Ig-like" evidence="7">
    <location>
        <begin position="301"/>
        <end position="389"/>
    </location>
</feature>
<name>A0A8C5DXV4_GOUWI</name>
<dbReference type="PROSITE" id="PS50835">
    <property type="entry name" value="IG_LIKE"/>
    <property type="match status" value="3"/>
</dbReference>
<feature type="transmembrane region" description="Helical" evidence="5">
    <location>
        <begin position="396"/>
        <end position="418"/>
    </location>
</feature>
<proteinExistence type="predicted"/>
<reference evidence="8" key="3">
    <citation type="submission" date="2025-09" db="UniProtKB">
        <authorList>
            <consortium name="Ensembl"/>
        </authorList>
    </citation>
    <scope>IDENTIFICATION</scope>
</reference>
<keyword evidence="2" id="KW-0677">Repeat</keyword>
<dbReference type="SMART" id="SM00408">
    <property type="entry name" value="IGc2"/>
    <property type="match status" value="3"/>
</dbReference>
<evidence type="ECO:0000256" key="3">
    <source>
        <dbReference type="ARBA" id="ARBA00023157"/>
    </source>
</evidence>
<dbReference type="Gene3D" id="2.60.40.10">
    <property type="entry name" value="Immunoglobulins"/>
    <property type="match status" value="3"/>
</dbReference>
<dbReference type="AlphaFoldDB" id="A0A8C5DXV4"/>
<organism evidence="8 9">
    <name type="scientific">Gouania willdenowi</name>
    <name type="common">Blunt-snouted clingfish</name>
    <name type="synonym">Lepadogaster willdenowi</name>
    <dbReference type="NCBI Taxonomy" id="441366"/>
    <lineage>
        <taxon>Eukaryota</taxon>
        <taxon>Metazoa</taxon>
        <taxon>Chordata</taxon>
        <taxon>Craniata</taxon>
        <taxon>Vertebrata</taxon>
        <taxon>Euteleostomi</taxon>
        <taxon>Actinopterygii</taxon>
        <taxon>Neopterygii</taxon>
        <taxon>Teleostei</taxon>
        <taxon>Neoteleostei</taxon>
        <taxon>Acanthomorphata</taxon>
        <taxon>Ovalentaria</taxon>
        <taxon>Blenniimorphae</taxon>
        <taxon>Blenniiformes</taxon>
        <taxon>Gobiesocoidei</taxon>
        <taxon>Gobiesocidae</taxon>
        <taxon>Gobiesocinae</taxon>
        <taxon>Gouania</taxon>
    </lineage>
</organism>
<keyword evidence="3" id="KW-1015">Disulfide bond</keyword>
<dbReference type="GO" id="GO:0043005">
    <property type="term" value="C:neuron projection"/>
    <property type="evidence" value="ECO:0007669"/>
    <property type="project" value="TreeGrafter"/>
</dbReference>
<gene>
    <name evidence="8" type="primary">vsig10</name>
</gene>
<dbReference type="OrthoDB" id="9043395at2759"/>
<dbReference type="Proteomes" id="UP000694680">
    <property type="component" value="Chromosome 9"/>
</dbReference>
<protein>
    <recommendedName>
        <fullName evidence="7">Ig-like domain-containing protein</fullName>
    </recommendedName>
</protein>
<evidence type="ECO:0000256" key="2">
    <source>
        <dbReference type="ARBA" id="ARBA00022737"/>
    </source>
</evidence>
<evidence type="ECO:0000256" key="4">
    <source>
        <dbReference type="ARBA" id="ARBA00023319"/>
    </source>
</evidence>
<reference evidence="8" key="2">
    <citation type="submission" date="2025-08" db="UniProtKB">
        <authorList>
            <consortium name="Ensembl"/>
        </authorList>
    </citation>
    <scope>IDENTIFICATION</scope>
</reference>
<feature type="chain" id="PRO_5034583954" description="Ig-like domain-containing protein" evidence="6">
    <location>
        <begin position="21"/>
        <end position="510"/>
    </location>
</feature>
<dbReference type="InterPro" id="IPR007110">
    <property type="entry name" value="Ig-like_dom"/>
</dbReference>
<dbReference type="InterPro" id="IPR013783">
    <property type="entry name" value="Ig-like_fold"/>
</dbReference>
<dbReference type="PANTHER" id="PTHR12231:SF222">
    <property type="entry name" value="V-SET AND IMMUNOGLOBULIN DOMAIN-CONTAINING PROTEIN 10"/>
    <property type="match status" value="1"/>
</dbReference>
<keyword evidence="9" id="KW-1185">Reference proteome</keyword>
<feature type="domain" description="Ig-like" evidence="7">
    <location>
        <begin position="24"/>
        <end position="94"/>
    </location>
</feature>
<sequence>MQIFAAVVFLHLSLCATGEAVSGPTETTVTAAPGDIVLLPCYTVGNVTPSLTTWRKNGEEVIISSTGDHRLSVEPEGSMAITGVQRGDEGRYECSSFLPGNSSFQAAVLLQVTVGPDNISTSVGGPVTTLPNGTLFTTRGSSVSFICSVSSYPAPNLSWSFRNELLVSTFRSSLVFNIENIQPRNQGFYNCRAHNIVSHLTGNRSTELLVYYVPERHPECTWTLAQDPSIIHFSCSWFGAYPPPKLRWEGAADFQEADSLSVAWNRSLLSDGQTMKCSARHQLLGPGEEKGCSFILSLPYPEGDPLVAALEGTNLTLICNEAKSLPPAQKTWSKGTEQGKIQSGSKYIVSEEGSALKLTIVNVSKDDEGIYFCLSENILGVRELEVYLTVKTAASAYTGGIIGVFIAALIVGSTVILAKFLYSSRHRICLGGICEQTDEDRGDVLSLVESDDEQIFQDSVPYLPPLTNGGHTTLVQIHRIPSSDHEDVENAETNLEQLEDTEESEDLVIF</sequence>
<evidence type="ECO:0000259" key="7">
    <source>
        <dbReference type="PROSITE" id="PS50835"/>
    </source>
</evidence>
<keyword evidence="5" id="KW-0812">Transmembrane</keyword>
<feature type="signal peptide" evidence="6">
    <location>
        <begin position="1"/>
        <end position="20"/>
    </location>
</feature>
<evidence type="ECO:0000313" key="9">
    <source>
        <dbReference type="Proteomes" id="UP000694680"/>
    </source>
</evidence>
<keyword evidence="5" id="KW-0472">Membrane</keyword>
<dbReference type="PANTHER" id="PTHR12231">
    <property type="entry name" value="CTX-RELATED TYPE I TRANSMEMBRANE PROTEIN"/>
    <property type="match status" value="1"/>
</dbReference>
<dbReference type="InterPro" id="IPR036179">
    <property type="entry name" value="Ig-like_dom_sf"/>
</dbReference>
<evidence type="ECO:0000256" key="5">
    <source>
        <dbReference type="SAM" id="Phobius"/>
    </source>
</evidence>
<dbReference type="RefSeq" id="XP_028314278.1">
    <property type="nucleotide sequence ID" value="XM_028458477.1"/>
</dbReference>
<dbReference type="GeneID" id="114470325"/>
<dbReference type="InterPro" id="IPR051170">
    <property type="entry name" value="Neural/epithelial_adhesion"/>
</dbReference>
<evidence type="ECO:0000256" key="6">
    <source>
        <dbReference type="SAM" id="SignalP"/>
    </source>
</evidence>
<keyword evidence="4" id="KW-0393">Immunoglobulin domain</keyword>
<dbReference type="SUPFAM" id="SSF48726">
    <property type="entry name" value="Immunoglobulin"/>
    <property type="match status" value="3"/>
</dbReference>
<accession>A0A8C5DXV4</accession>
<evidence type="ECO:0000313" key="8">
    <source>
        <dbReference type="Ensembl" id="ENSGWIP00000009623.1"/>
    </source>
</evidence>
<dbReference type="InterPro" id="IPR003599">
    <property type="entry name" value="Ig_sub"/>
</dbReference>
<dbReference type="SMART" id="SM00409">
    <property type="entry name" value="IG"/>
    <property type="match status" value="3"/>
</dbReference>
<dbReference type="Pfam" id="PF07679">
    <property type="entry name" value="I-set"/>
    <property type="match status" value="1"/>
</dbReference>
<dbReference type="InterPro" id="IPR003598">
    <property type="entry name" value="Ig_sub2"/>
</dbReference>